<gene>
    <name evidence="1" type="ORF">HMPREF0762_01165</name>
</gene>
<proteinExistence type="predicted"/>
<accession>D0WHD3</accession>
<dbReference type="GO" id="GO:0005737">
    <property type="term" value="C:cytoplasm"/>
    <property type="evidence" value="ECO:0007669"/>
    <property type="project" value="TreeGrafter"/>
</dbReference>
<evidence type="ECO:0000313" key="1">
    <source>
        <dbReference type="EMBL" id="EEZ61097.1"/>
    </source>
</evidence>
<dbReference type="AlphaFoldDB" id="D0WHD3"/>
<name>D0WHD3_SLAES</name>
<dbReference type="SUPFAM" id="SSF100950">
    <property type="entry name" value="NagB/RpiA/CoA transferase-like"/>
    <property type="match status" value="1"/>
</dbReference>
<reference evidence="1" key="1">
    <citation type="submission" date="2009-10" db="EMBL/GenBank/DDBJ databases">
        <authorList>
            <person name="Weinstock G."/>
            <person name="Sodergren E."/>
            <person name="Clifton S."/>
            <person name="Fulton L."/>
            <person name="Fulton B."/>
            <person name="Courtney L."/>
            <person name="Fronick C."/>
            <person name="Harrison M."/>
            <person name="Strong C."/>
            <person name="Farmer C."/>
            <person name="Delahaunty K."/>
            <person name="Markovic C."/>
            <person name="Hall O."/>
            <person name="Minx P."/>
            <person name="Tomlinson C."/>
            <person name="Mitreva M."/>
            <person name="Nelson J."/>
            <person name="Hou S."/>
            <person name="Wollam A."/>
            <person name="Pepin K.H."/>
            <person name="Johnson M."/>
            <person name="Bhonagiri V."/>
            <person name="Nash W.E."/>
            <person name="Warren W."/>
            <person name="Chinwalla A."/>
            <person name="Mardis E.R."/>
            <person name="Wilson R.K."/>
        </authorList>
    </citation>
    <scope>NUCLEOTIDE SEQUENCE [LARGE SCALE GENOMIC DNA]</scope>
    <source>
        <strain evidence="1">ATCC 700122</strain>
    </source>
</reference>
<dbReference type="GeneID" id="85007690"/>
<keyword evidence="2" id="KW-1185">Reference proteome</keyword>
<dbReference type="GO" id="GO:0004342">
    <property type="term" value="F:glucosamine-6-phosphate deaminase activity"/>
    <property type="evidence" value="ECO:0007669"/>
    <property type="project" value="InterPro"/>
</dbReference>
<dbReference type="eggNOG" id="COG0363">
    <property type="taxonomic scope" value="Bacteria"/>
</dbReference>
<dbReference type="STRING" id="649764.HMPREF0762_01165"/>
<dbReference type="GO" id="GO:0006043">
    <property type="term" value="P:glucosamine catabolic process"/>
    <property type="evidence" value="ECO:0007669"/>
    <property type="project" value="TreeGrafter"/>
</dbReference>
<dbReference type="GO" id="GO:0019262">
    <property type="term" value="P:N-acetylneuraminate catabolic process"/>
    <property type="evidence" value="ECO:0007669"/>
    <property type="project" value="TreeGrafter"/>
</dbReference>
<dbReference type="HOGENOM" id="CLU_049611_1_1_11"/>
<dbReference type="PANTHER" id="PTHR11280">
    <property type="entry name" value="GLUCOSAMINE-6-PHOSPHATE ISOMERASE"/>
    <property type="match status" value="1"/>
</dbReference>
<dbReference type="PANTHER" id="PTHR11280:SF5">
    <property type="entry name" value="GLUCOSAMINE-6-PHOSPHATE ISOMERASE"/>
    <property type="match status" value="1"/>
</dbReference>
<dbReference type="GO" id="GO:0042802">
    <property type="term" value="F:identical protein binding"/>
    <property type="evidence" value="ECO:0007669"/>
    <property type="project" value="TreeGrafter"/>
</dbReference>
<comment type="caution">
    <text evidence="1">The sequence shown here is derived from an EMBL/GenBank/DDBJ whole genome shotgun (WGS) entry which is preliminary data.</text>
</comment>
<organism evidence="1 2">
    <name type="scientific">Slackia exigua (strain ATCC 700122 / DSM 15923 / CIP 105133 / JCM 11022 / KCTC 5966 / S-7)</name>
    <dbReference type="NCBI Taxonomy" id="649764"/>
    <lineage>
        <taxon>Bacteria</taxon>
        <taxon>Bacillati</taxon>
        <taxon>Actinomycetota</taxon>
        <taxon>Coriobacteriia</taxon>
        <taxon>Eggerthellales</taxon>
        <taxon>Eggerthellaceae</taxon>
        <taxon>Slackia</taxon>
    </lineage>
</organism>
<dbReference type="RefSeq" id="WP_006362423.1">
    <property type="nucleotide sequence ID" value="NZ_GG700630.1"/>
</dbReference>
<keyword evidence="1" id="KW-0413">Isomerase</keyword>
<dbReference type="InterPro" id="IPR004547">
    <property type="entry name" value="Glucosamine6P_isomerase"/>
</dbReference>
<dbReference type="Gene3D" id="3.40.50.1360">
    <property type="match status" value="1"/>
</dbReference>
<dbReference type="OrthoDB" id="9791139at2"/>
<dbReference type="EMBL" id="ACUX02000007">
    <property type="protein sequence ID" value="EEZ61097.1"/>
    <property type="molecule type" value="Genomic_DNA"/>
</dbReference>
<dbReference type="GO" id="GO:0006046">
    <property type="term" value="P:N-acetylglucosamine catabolic process"/>
    <property type="evidence" value="ECO:0007669"/>
    <property type="project" value="TreeGrafter"/>
</dbReference>
<protein>
    <submittedName>
        <fullName evidence="1">Glucosamine-6-phosphate isomerase/6-phosphogluconolactonase</fullName>
    </submittedName>
</protein>
<sequence>MQIMVAKDSEELAAYAADCVAEVVCEKPGCTLGFDVFPDGVDVYGQLSARYVEEALDFSRVAAFGVTESRVGRNDGGDDEAYPVRARLDAELFGATNIHSENVCTPGGAAADPHAVCAAFEAQIRLQGGIDTLILSLGPNGELGANVPGDFFSNETCYNEERGEFTMGIGTVMEARRIVVVASGAAYADIVNQAFYGPITPKVPASILQFHPNAIAVLDDAAFSACDAAQKLEEQEHHHHHHGEN</sequence>
<evidence type="ECO:0000313" key="2">
    <source>
        <dbReference type="Proteomes" id="UP000006001"/>
    </source>
</evidence>
<dbReference type="GO" id="GO:0016853">
    <property type="term" value="F:isomerase activity"/>
    <property type="evidence" value="ECO:0007669"/>
    <property type="project" value="UniProtKB-KW"/>
</dbReference>
<dbReference type="InterPro" id="IPR037171">
    <property type="entry name" value="NagB/RpiA_transferase-like"/>
</dbReference>
<dbReference type="Proteomes" id="UP000006001">
    <property type="component" value="Unassembled WGS sequence"/>
</dbReference>